<feature type="compositionally biased region" description="Low complexity" evidence="1">
    <location>
        <begin position="1120"/>
        <end position="1132"/>
    </location>
</feature>
<dbReference type="InterPro" id="IPR012880">
    <property type="entry name" value="Gryzun"/>
</dbReference>
<sequence>MESYPTQYVEHNLPLIALSGLGHDSGVSHPPNNPGFTQSPGASIKVDQPELPSSVGQAIRDEFYRHDGSTLAWNSTGNEARPGLVGFKFSNVGRNLVYPRRKAAPAPQATPDESSASPPSSNNAASHDLHSTLSPLSPTSPLFPDGLMTPTWMTKHQSDFPSVLLCFFEINADPSAASLQDNQLKNEITNLKTALSRPGFRTRLAVVLVTDQSIDEVSAFDERLSTIRRATGLDPKNSFFVLSKPESSSELPKFVLDTLVALQPVCVDYYRDLTKHARRKKNRGYIPPPTGGTARGTSQSLSTHGWNARYDFKQGVFAEFRQEMDVAERHYASAIEELFNPEGVLESTPIWSSRWEEARQLADIIAIRLIRCQLWRSMTSGAAETWTSYKDRTRALVDVRGKGVQTYGYAAWESRWAEIMGQLINRSDVPAFNVSSGPQGAGQEEEDVFVPIAIMAPPEKAYATTDRLPPYRLLHHAGYFYRLARRWAVERYQRTQAIPEDDRTPPNETPASRLADRTRAYDTYMVLPPHEELPATAPFNEKISMKVQELDSAARHEFESRRQYRMSARICLDQAKFLTSEAKYDEASDVLLPIWHEMSWRREGWWDLAGEVIRDLYGAAQNAERLRLCAELRWEMLSHVFGDTFSNYQPEIKVDDTTGTSISLDSQTRLAPVSVSFSFASDEGHVGDTIPCQLTLSSRSIKGDLGISISAVSVLLGDGSSRLQLTHGEGDVTGPAQEPKMRDETSSASARLQMTAPANLALLPSQTKVYNFTVHLREVGELLVSGIRITAMLGSFTFEYTYSMPTDFNASQWWLFGGKDLISRGIDRDESYAVHVLPKPPRVQLSLGDSEQQFFTSEEMSLKLVVLNEENDSVQGTLRFEVPDDILTAIELQWEDDQDPSNDELSLYQTVDTIESYERREYRLTFKAPAEPINLPITVAIDYSISDEPTSPVTKATTFNFKIIEPFATEYDLHPRLDNEPWPSFFSLPKSPDESSLSTGIRQKWSLSTEITSHSISPLHIQKISLDIVQSSENIHCDVLSDTTPSGPLNPMISVKHHLPVFTRRHSLDDRRPSSLSLALSISWRRNPSSPLVTTTLPIPLLNIPPAEPRVLCTAGPVVSGPSSSSADTSESQRSELQNTRRLTYTLENPSMHFLTFTLAMEASDQFAFSGPKMKNVSLTPLSRVSVEYRLMALNTEGTQEWKNGPEVKGQQEVTAGAGLEKGSRGKWVYPVLRVTDSYFNKTLRVIDAGEGVKVDDRPAADGGGRGVGVWVPIS</sequence>
<evidence type="ECO:0000259" key="3">
    <source>
        <dbReference type="Pfam" id="PF11817"/>
    </source>
</evidence>
<evidence type="ECO:0008006" key="6">
    <source>
        <dbReference type="Google" id="ProtNLM"/>
    </source>
</evidence>
<proteinExistence type="predicted"/>
<feature type="compositionally biased region" description="Low complexity" evidence="1">
    <location>
        <begin position="114"/>
        <end position="137"/>
    </location>
</feature>
<comment type="caution">
    <text evidence="4">The sequence shown here is derived from an EMBL/GenBank/DDBJ whole genome shotgun (WGS) entry which is preliminary data.</text>
</comment>
<feature type="region of interest" description="Disordered" evidence="1">
    <location>
        <begin position="24"/>
        <end position="52"/>
    </location>
</feature>
<feature type="region of interest" description="Disordered" evidence="1">
    <location>
        <begin position="101"/>
        <end position="137"/>
    </location>
</feature>
<dbReference type="EMBL" id="PTQR01000050">
    <property type="protein sequence ID" value="TKX23895.1"/>
    <property type="molecule type" value="Genomic_DNA"/>
</dbReference>
<feature type="domain" description="Gryzun putative trafficking through Golgi" evidence="2">
    <location>
        <begin position="662"/>
        <end position="1195"/>
    </location>
</feature>
<dbReference type="PANTHER" id="PTHR14374:SF0">
    <property type="entry name" value="TRAFFICKING PROTEIN PARTICLE COMPLEX SUBUNIT 11"/>
    <property type="match status" value="1"/>
</dbReference>
<dbReference type="Pfam" id="PF07919">
    <property type="entry name" value="Gryzun"/>
    <property type="match status" value="2"/>
</dbReference>
<dbReference type="InterPro" id="IPR021773">
    <property type="entry name" value="TPC11"/>
</dbReference>
<feature type="region of interest" description="Disordered" evidence="1">
    <location>
        <begin position="1115"/>
        <end position="1137"/>
    </location>
</feature>
<accession>A0A4U7B2J3</accession>
<name>A0A4U7B2J3_9PEZI</name>
<feature type="region of interest" description="Disordered" evidence="1">
    <location>
        <begin position="281"/>
        <end position="300"/>
    </location>
</feature>
<organism evidence="4 5">
    <name type="scientific">Elsinoe australis</name>
    <dbReference type="NCBI Taxonomy" id="40998"/>
    <lineage>
        <taxon>Eukaryota</taxon>
        <taxon>Fungi</taxon>
        <taxon>Dikarya</taxon>
        <taxon>Ascomycota</taxon>
        <taxon>Pezizomycotina</taxon>
        <taxon>Dothideomycetes</taxon>
        <taxon>Dothideomycetidae</taxon>
        <taxon>Myriangiales</taxon>
        <taxon>Elsinoaceae</taxon>
        <taxon>Elsinoe</taxon>
    </lineage>
</organism>
<evidence type="ECO:0000313" key="4">
    <source>
        <dbReference type="EMBL" id="TKX23895.1"/>
    </source>
</evidence>
<dbReference type="Pfam" id="PF11817">
    <property type="entry name" value="Foie-gras_1"/>
    <property type="match status" value="1"/>
</dbReference>
<feature type="domain" description="Gryzun putative trafficking through Golgi" evidence="2">
    <location>
        <begin position="1224"/>
        <end position="1258"/>
    </location>
</feature>
<evidence type="ECO:0000259" key="2">
    <source>
        <dbReference type="Pfam" id="PF07919"/>
    </source>
</evidence>
<dbReference type="AlphaFoldDB" id="A0A4U7B2J3"/>
<reference evidence="4 5" key="1">
    <citation type="submission" date="2018-02" db="EMBL/GenBank/DDBJ databases">
        <title>Draft genome sequences of Elsinoe sp., causing black scab on jojoba.</title>
        <authorList>
            <person name="Stodart B."/>
            <person name="Jeffress S."/>
            <person name="Ash G."/>
            <person name="Arun Chinnappa K."/>
        </authorList>
    </citation>
    <scope>NUCLEOTIDE SEQUENCE [LARGE SCALE GENOMIC DNA]</scope>
    <source>
        <strain evidence="4 5">Hillstone_2</strain>
    </source>
</reference>
<feature type="domain" description="Trafficking protein particle complex subunit 11" evidence="3">
    <location>
        <begin position="354"/>
        <end position="638"/>
    </location>
</feature>
<dbReference type="Proteomes" id="UP000308133">
    <property type="component" value="Unassembled WGS sequence"/>
</dbReference>
<protein>
    <recommendedName>
        <fullName evidence="6">Trafficking protein particle complex subunit 11</fullName>
    </recommendedName>
</protein>
<gene>
    <name evidence="4" type="ORF">C1H76_3833</name>
</gene>
<evidence type="ECO:0000313" key="5">
    <source>
        <dbReference type="Proteomes" id="UP000308133"/>
    </source>
</evidence>
<dbReference type="PANTHER" id="PTHR14374">
    <property type="entry name" value="FOIE GRAS"/>
    <property type="match status" value="1"/>
</dbReference>
<evidence type="ECO:0000256" key="1">
    <source>
        <dbReference type="SAM" id="MobiDB-lite"/>
    </source>
</evidence>